<dbReference type="InterPro" id="IPR050638">
    <property type="entry name" value="AA-Vitamin_Transporters"/>
</dbReference>
<keyword evidence="5 6" id="KW-0472">Membrane</keyword>
<feature type="domain" description="EamA" evidence="7">
    <location>
        <begin position="20"/>
        <end position="155"/>
    </location>
</feature>
<feature type="transmembrane region" description="Helical" evidence="6">
    <location>
        <begin position="83"/>
        <end position="102"/>
    </location>
</feature>
<dbReference type="PATRIC" id="fig|1184267.3.peg.610"/>
<dbReference type="GO" id="GO:0005886">
    <property type="term" value="C:plasma membrane"/>
    <property type="evidence" value="ECO:0007669"/>
    <property type="project" value="UniProtKB-SubCell"/>
</dbReference>
<sequence>MSLDLSPSPPTNLVARQQLLGFICVLLAGAGFGFLGIFGRLAFQSGLSVGELLSFRFILASLLMGIGLLLFKPQLLRISKNQFFVCAGLGILGYAVFSTFYFKAIEGISVPLAALLLFTFPVLVNLGAHFIFKERLSIRQWISLSIACVGLGILLWGPLIINSAIAVMFALAAALSYAVYVLVSGRYQKEISPITSSFYVIVFATIALCIFHRPDFGKISTFTAEQFLIISGIALISTIAPLALFLTGIQKLSSSKASIIAMIEPVVAAVAAALLLNEQLSGLQLVGAILVLLALVLNALK</sequence>
<dbReference type="eggNOG" id="COG0697">
    <property type="taxonomic scope" value="Bacteria"/>
</dbReference>
<dbReference type="AlphaFoldDB" id="M4V8N5"/>
<feature type="domain" description="EamA" evidence="7">
    <location>
        <begin position="165"/>
        <end position="298"/>
    </location>
</feature>
<gene>
    <name evidence="8" type="ORF">A11Q_600</name>
</gene>
<keyword evidence="4 6" id="KW-1133">Transmembrane helix</keyword>
<feature type="transmembrane region" description="Helical" evidence="6">
    <location>
        <begin position="53"/>
        <end position="71"/>
    </location>
</feature>
<feature type="transmembrane region" description="Helical" evidence="6">
    <location>
        <begin position="195"/>
        <end position="214"/>
    </location>
</feature>
<evidence type="ECO:0000256" key="4">
    <source>
        <dbReference type="ARBA" id="ARBA00022989"/>
    </source>
</evidence>
<feature type="transmembrane region" description="Helical" evidence="6">
    <location>
        <begin position="258"/>
        <end position="276"/>
    </location>
</feature>
<keyword evidence="9" id="KW-1185">Reference proteome</keyword>
<evidence type="ECO:0000256" key="5">
    <source>
        <dbReference type="ARBA" id="ARBA00023136"/>
    </source>
</evidence>
<evidence type="ECO:0000313" key="8">
    <source>
        <dbReference type="EMBL" id="AGH94820.1"/>
    </source>
</evidence>
<proteinExistence type="predicted"/>
<evidence type="ECO:0000259" key="7">
    <source>
        <dbReference type="Pfam" id="PF00892"/>
    </source>
</evidence>
<feature type="transmembrane region" description="Helical" evidence="6">
    <location>
        <begin position="226"/>
        <end position="246"/>
    </location>
</feature>
<dbReference type="SUPFAM" id="SSF103481">
    <property type="entry name" value="Multidrug resistance efflux transporter EmrE"/>
    <property type="match status" value="2"/>
</dbReference>
<name>M4V8N5_9BACT</name>
<evidence type="ECO:0000256" key="1">
    <source>
        <dbReference type="ARBA" id="ARBA00004651"/>
    </source>
</evidence>
<accession>M4V8N5</accession>
<keyword evidence="2" id="KW-1003">Cell membrane</keyword>
<dbReference type="Proteomes" id="UP000012040">
    <property type="component" value="Chromosome"/>
</dbReference>
<feature type="transmembrane region" description="Helical" evidence="6">
    <location>
        <begin position="20"/>
        <end position="41"/>
    </location>
</feature>
<dbReference type="KEGG" id="bex:A11Q_600"/>
<evidence type="ECO:0000313" key="9">
    <source>
        <dbReference type="Proteomes" id="UP000012040"/>
    </source>
</evidence>
<dbReference type="EMBL" id="CP003537">
    <property type="protein sequence ID" value="AGH94820.1"/>
    <property type="molecule type" value="Genomic_DNA"/>
</dbReference>
<evidence type="ECO:0000256" key="6">
    <source>
        <dbReference type="SAM" id="Phobius"/>
    </source>
</evidence>
<dbReference type="Pfam" id="PF00892">
    <property type="entry name" value="EamA"/>
    <property type="match status" value="2"/>
</dbReference>
<organism evidence="8 9">
    <name type="scientific">Pseudobdellovibrio exovorus JSS</name>
    <dbReference type="NCBI Taxonomy" id="1184267"/>
    <lineage>
        <taxon>Bacteria</taxon>
        <taxon>Pseudomonadati</taxon>
        <taxon>Bdellovibrionota</taxon>
        <taxon>Bdellovibrionia</taxon>
        <taxon>Bdellovibrionales</taxon>
        <taxon>Pseudobdellovibrionaceae</taxon>
        <taxon>Pseudobdellovibrio</taxon>
    </lineage>
</organism>
<feature type="transmembrane region" description="Helical" evidence="6">
    <location>
        <begin position="141"/>
        <end position="159"/>
    </location>
</feature>
<dbReference type="TCDB" id="2.A.7.3.65">
    <property type="family name" value="the drug/metabolite transporter (dmt) superfamily"/>
</dbReference>
<feature type="transmembrane region" description="Helical" evidence="6">
    <location>
        <begin position="165"/>
        <end position="183"/>
    </location>
</feature>
<reference evidence="8 9" key="1">
    <citation type="journal article" date="2013" name="ISME J.">
        <title>By their genes ye shall know them: genomic signatures of predatory bacteria.</title>
        <authorList>
            <person name="Pasternak Z."/>
            <person name="Pietrokovski S."/>
            <person name="Rotem O."/>
            <person name="Gophna U."/>
            <person name="Lurie-Weinberger M.N."/>
            <person name="Jurkevitch E."/>
        </authorList>
    </citation>
    <scope>NUCLEOTIDE SEQUENCE [LARGE SCALE GENOMIC DNA]</scope>
    <source>
        <strain evidence="8 9">JSS</strain>
    </source>
</reference>
<keyword evidence="3 6" id="KW-0812">Transmembrane</keyword>
<dbReference type="PANTHER" id="PTHR32322">
    <property type="entry name" value="INNER MEMBRANE TRANSPORTER"/>
    <property type="match status" value="1"/>
</dbReference>
<evidence type="ECO:0000256" key="3">
    <source>
        <dbReference type="ARBA" id="ARBA00022692"/>
    </source>
</evidence>
<protein>
    <recommendedName>
        <fullName evidence="7">EamA domain-containing protein</fullName>
    </recommendedName>
</protein>
<dbReference type="InterPro" id="IPR037185">
    <property type="entry name" value="EmrE-like"/>
</dbReference>
<dbReference type="InterPro" id="IPR000620">
    <property type="entry name" value="EamA_dom"/>
</dbReference>
<comment type="subcellular location">
    <subcellularLocation>
        <location evidence="1">Cell membrane</location>
        <topology evidence="1">Multi-pass membrane protein</topology>
    </subcellularLocation>
</comment>
<dbReference type="HOGENOM" id="CLU_033863_9_3_7"/>
<evidence type="ECO:0000256" key="2">
    <source>
        <dbReference type="ARBA" id="ARBA00022475"/>
    </source>
</evidence>
<feature type="transmembrane region" description="Helical" evidence="6">
    <location>
        <begin position="282"/>
        <end position="300"/>
    </location>
</feature>
<dbReference type="PANTHER" id="PTHR32322:SF18">
    <property type="entry name" value="S-ADENOSYLMETHIONINE_S-ADENOSYLHOMOCYSTEINE TRANSPORTER"/>
    <property type="match status" value="1"/>
</dbReference>
<feature type="transmembrane region" description="Helical" evidence="6">
    <location>
        <begin position="108"/>
        <end position="132"/>
    </location>
</feature>